<dbReference type="Pfam" id="PF10604">
    <property type="entry name" value="Polyketide_cyc2"/>
    <property type="match status" value="1"/>
</dbReference>
<dbReference type="SUPFAM" id="SSF55961">
    <property type="entry name" value="Bet v1-like"/>
    <property type="match status" value="1"/>
</dbReference>
<dbReference type="EMBL" id="BMEV01000009">
    <property type="protein sequence ID" value="GGH71277.1"/>
    <property type="molecule type" value="Genomic_DNA"/>
</dbReference>
<keyword evidence="2" id="KW-1185">Reference proteome</keyword>
<accession>A0A8J2ZQP5</accession>
<proteinExistence type="predicted"/>
<dbReference type="InterPro" id="IPR023393">
    <property type="entry name" value="START-like_dom_sf"/>
</dbReference>
<reference evidence="1" key="1">
    <citation type="journal article" date="2014" name="Int. J. Syst. Evol. Microbiol.">
        <title>Complete genome sequence of Corynebacterium casei LMG S-19264T (=DSM 44701T), isolated from a smear-ripened cheese.</title>
        <authorList>
            <consortium name="US DOE Joint Genome Institute (JGI-PGF)"/>
            <person name="Walter F."/>
            <person name="Albersmeier A."/>
            <person name="Kalinowski J."/>
            <person name="Ruckert C."/>
        </authorList>
    </citation>
    <scope>NUCLEOTIDE SEQUENCE</scope>
    <source>
        <strain evidence="1">CGMCC 1.12360</strain>
    </source>
</reference>
<organism evidence="1 2">
    <name type="scientific">Compostibacillus humi</name>
    <dbReference type="NCBI Taxonomy" id="1245525"/>
    <lineage>
        <taxon>Bacteria</taxon>
        <taxon>Bacillati</taxon>
        <taxon>Bacillota</taxon>
        <taxon>Bacilli</taxon>
        <taxon>Bacillales</taxon>
        <taxon>Bacillaceae</taxon>
        <taxon>Compostibacillus</taxon>
    </lineage>
</organism>
<dbReference type="AlphaFoldDB" id="A0A8J2ZQP5"/>
<evidence type="ECO:0008006" key="3">
    <source>
        <dbReference type="Google" id="ProtNLM"/>
    </source>
</evidence>
<evidence type="ECO:0000313" key="1">
    <source>
        <dbReference type="EMBL" id="GGH71277.1"/>
    </source>
</evidence>
<name>A0A8J2ZQP5_9BACI</name>
<protein>
    <recommendedName>
        <fullName evidence="3">SRPBCC family protein</fullName>
    </recommendedName>
</protein>
<dbReference type="CDD" id="cd07812">
    <property type="entry name" value="SRPBCC"/>
    <property type="match status" value="1"/>
</dbReference>
<dbReference type="Proteomes" id="UP000602050">
    <property type="component" value="Unassembled WGS sequence"/>
</dbReference>
<dbReference type="InterPro" id="IPR019587">
    <property type="entry name" value="Polyketide_cyclase/dehydratase"/>
</dbReference>
<comment type="caution">
    <text evidence="1">The sequence shown here is derived from an EMBL/GenBank/DDBJ whole genome shotgun (WGS) entry which is preliminary data.</text>
</comment>
<dbReference type="Gene3D" id="3.30.530.20">
    <property type="match status" value="1"/>
</dbReference>
<reference evidence="1" key="2">
    <citation type="submission" date="2020-09" db="EMBL/GenBank/DDBJ databases">
        <authorList>
            <person name="Sun Q."/>
            <person name="Zhou Y."/>
        </authorList>
    </citation>
    <scope>NUCLEOTIDE SEQUENCE</scope>
    <source>
        <strain evidence="1">CGMCC 1.12360</strain>
    </source>
</reference>
<evidence type="ECO:0000313" key="2">
    <source>
        <dbReference type="Proteomes" id="UP000602050"/>
    </source>
</evidence>
<dbReference type="RefSeq" id="WP_188390997.1">
    <property type="nucleotide sequence ID" value="NZ_BMEV01000009.1"/>
</dbReference>
<sequence>MASGIHHVEMDLPISVIWNFVKDFDHWAPLLPGYVEHWKLDSQKSIWKLQGEIGKVRKQISVQVELTEVQAPTFIAFSLSVIDYPCSGQGYFTAAPITDRKTKITGSLEISAKGMMGPMMNSVLKAKVPKLGREFTERVAKEIAQRQPLFV</sequence>
<gene>
    <name evidence="1" type="ORF">GCM10010978_07040</name>
</gene>